<dbReference type="RefSeq" id="WP_106311951.1">
    <property type="nucleotide sequence ID" value="NZ_PVWO01000558.1"/>
</dbReference>
<evidence type="ECO:0000259" key="1">
    <source>
        <dbReference type="Pfam" id="PF20530"/>
    </source>
</evidence>
<dbReference type="EMBL" id="PVWO01000558">
    <property type="protein sequence ID" value="PSB43180.1"/>
    <property type="molecule type" value="Genomic_DNA"/>
</dbReference>
<evidence type="ECO:0000313" key="2">
    <source>
        <dbReference type="EMBL" id="PSB43180.1"/>
    </source>
</evidence>
<name>A0A2T1FDW4_9CYAN</name>
<feature type="domain" description="DUF6745" evidence="1">
    <location>
        <begin position="215"/>
        <end position="338"/>
    </location>
</feature>
<reference evidence="2 3" key="1">
    <citation type="submission" date="2018-03" db="EMBL/GenBank/DDBJ databases">
        <title>The ancient ancestry and fast evolution of plastids.</title>
        <authorList>
            <person name="Moore K.R."/>
            <person name="Magnabosco C."/>
            <person name="Momper L."/>
            <person name="Gold D.A."/>
            <person name="Bosak T."/>
            <person name="Fournier G.P."/>
        </authorList>
    </citation>
    <scope>NUCLEOTIDE SEQUENCE [LARGE SCALE GENOMIC DNA]</scope>
    <source>
        <strain evidence="2 3">CCALA 037</strain>
    </source>
</reference>
<keyword evidence="3" id="KW-1185">Reference proteome</keyword>
<dbReference type="InterPro" id="IPR046633">
    <property type="entry name" value="DUF6745"/>
</dbReference>
<evidence type="ECO:0000313" key="3">
    <source>
        <dbReference type="Proteomes" id="UP000238937"/>
    </source>
</evidence>
<dbReference type="Proteomes" id="UP000238937">
    <property type="component" value="Unassembled WGS sequence"/>
</dbReference>
<organism evidence="2 3">
    <name type="scientific">Chamaesiphon polymorphus CCALA 037</name>
    <dbReference type="NCBI Taxonomy" id="2107692"/>
    <lineage>
        <taxon>Bacteria</taxon>
        <taxon>Bacillati</taxon>
        <taxon>Cyanobacteriota</taxon>
        <taxon>Cyanophyceae</taxon>
        <taxon>Gomontiellales</taxon>
        <taxon>Chamaesiphonaceae</taxon>
        <taxon>Chamaesiphon</taxon>
    </lineage>
</organism>
<comment type="caution">
    <text evidence="2">The sequence shown here is derived from an EMBL/GenBank/DDBJ whole genome shotgun (WGS) entry which is preliminary data.</text>
</comment>
<protein>
    <recommendedName>
        <fullName evidence="1">DUF6745 domain-containing protein</fullName>
    </recommendedName>
</protein>
<sequence>MIESIDDLIVFLKHFHRNLLEDPSLPPEQIPDDLPEGLAKIYRELGGLIALEQHPGPFNAQDTLIIASPHNGKIVFCFENQGCWAAMCPADRQDPPVYLTECDEYTERDEDFELVCDSLNHFLITLCLQEAVFGSLNLVCVHKADNILDTIIAKEKFQPLWLNGQYAYIYRLQDFYISEDRDMLIMNNGWVGSQTRQILDIFDPNIDPKIRIRIHGVDLPRRYWTKFSEWKAEWLFDEENAEIRRVLIEQVGYEKICKELNAIEIDTWREYTLMIIDGVEVEYDEENDELIDIEPMVLLKMTCPSTNHIHILRVPPDTTSAEAAITWVNHGIHPDKFAIQT</sequence>
<dbReference type="AlphaFoldDB" id="A0A2T1FDW4"/>
<proteinExistence type="predicted"/>
<dbReference type="OrthoDB" id="481535at2"/>
<dbReference type="Pfam" id="PF20530">
    <property type="entry name" value="DUF6745"/>
    <property type="match status" value="1"/>
</dbReference>
<accession>A0A2T1FDW4</accession>
<gene>
    <name evidence="2" type="ORF">C7B77_26280</name>
</gene>